<dbReference type="KEGG" id="spol:FH971_00175"/>
<protein>
    <submittedName>
        <fullName evidence="1">DUF1488 domain-containing protein</fullName>
    </submittedName>
</protein>
<dbReference type="AlphaFoldDB" id="A0A4Y5YAH9"/>
<evidence type="ECO:0000313" key="2">
    <source>
        <dbReference type="Proteomes" id="UP000319809"/>
    </source>
</evidence>
<sequence length="85" mass="9787">MNQSVIFSDQLYVETNQVRFIAQQQGMNINCFASFAVISELCDDQLVSENNVINMFEKCRFDLEDKAELLIEQEQFNGKGDISIK</sequence>
<proteinExistence type="predicted"/>
<keyword evidence="2" id="KW-1185">Reference proteome</keyword>
<dbReference type="EMBL" id="CP041036">
    <property type="protein sequence ID" value="QDE29523.1"/>
    <property type="molecule type" value="Genomic_DNA"/>
</dbReference>
<evidence type="ECO:0000313" key="1">
    <source>
        <dbReference type="EMBL" id="QDE29523.1"/>
    </source>
</evidence>
<dbReference type="SUPFAM" id="SSF160272">
    <property type="entry name" value="Shew3726-like"/>
    <property type="match status" value="1"/>
</dbReference>
<dbReference type="Pfam" id="PF07369">
    <property type="entry name" value="DUF1488"/>
    <property type="match status" value="1"/>
</dbReference>
<organism evidence="1 2">
    <name type="scientific">Shewanella polaris</name>
    <dbReference type="NCBI Taxonomy" id="2588449"/>
    <lineage>
        <taxon>Bacteria</taxon>
        <taxon>Pseudomonadati</taxon>
        <taxon>Pseudomonadota</taxon>
        <taxon>Gammaproteobacteria</taxon>
        <taxon>Alteromonadales</taxon>
        <taxon>Shewanellaceae</taxon>
        <taxon>Shewanella</taxon>
    </lineage>
</organism>
<dbReference type="Proteomes" id="UP000319809">
    <property type="component" value="Chromosome"/>
</dbReference>
<dbReference type="InterPro" id="IPR009962">
    <property type="entry name" value="DUF1488"/>
</dbReference>
<accession>A0A4Y5YAH9</accession>
<dbReference type="InterPro" id="IPR036692">
    <property type="entry name" value="Shew3726-like_sf"/>
</dbReference>
<gene>
    <name evidence="1" type="ORF">FH971_00175</name>
</gene>
<dbReference type="RefSeq" id="WP_137224043.1">
    <property type="nucleotide sequence ID" value="NZ_CP041036.1"/>
</dbReference>
<name>A0A4Y5YAH9_9GAMM</name>
<reference evidence="1 2" key="1">
    <citation type="submission" date="2019-06" db="EMBL/GenBank/DDBJ databases">
        <title>The genome of Shewanella sp. SM1901.</title>
        <authorList>
            <person name="Cha Q."/>
        </authorList>
    </citation>
    <scope>NUCLEOTIDE SEQUENCE [LARGE SCALE GENOMIC DNA]</scope>
    <source>
        <strain evidence="1 2">SM1901</strain>
    </source>
</reference>
<dbReference type="Gene3D" id="3.30.160.140">
    <property type="entry name" value="Shew3726-like"/>
    <property type="match status" value="1"/>
</dbReference>